<dbReference type="Proteomes" id="UP001321047">
    <property type="component" value="Unassembled WGS sequence"/>
</dbReference>
<name>A0AAP3E6M9_9EURY</name>
<accession>A0AAP3E6M9</accession>
<keyword evidence="3" id="KW-1185">Reference proteome</keyword>
<sequence length="94" mass="9965">MDGSTNAAANLEAVQGISLIVPDRAFELETPALEGSADAEAASVGQVLPNSVPDERTHSRPSVNYPEYLPKCRSMRETGHPESVLRAPSGLGNY</sequence>
<protein>
    <submittedName>
        <fullName evidence="2">Uncharacterized protein</fullName>
    </submittedName>
</protein>
<evidence type="ECO:0000256" key="1">
    <source>
        <dbReference type="SAM" id="MobiDB-lite"/>
    </source>
</evidence>
<feature type="region of interest" description="Disordered" evidence="1">
    <location>
        <begin position="48"/>
        <end position="94"/>
    </location>
</feature>
<reference evidence="2 3" key="1">
    <citation type="submission" date="2022-09" db="EMBL/GenBank/DDBJ databases">
        <title>Enrichment on poylsaccharides allowed isolation of novel metabolic and taxonomic groups of Haloarchaea.</title>
        <authorList>
            <person name="Sorokin D.Y."/>
            <person name="Elcheninov A.G."/>
            <person name="Khizhniak T.V."/>
            <person name="Kolganova T.V."/>
            <person name="Kublanov I.V."/>
        </authorList>
    </citation>
    <scope>NUCLEOTIDE SEQUENCE [LARGE SCALE GENOMIC DNA]</scope>
    <source>
        <strain evidence="2 3">AArc-curdl1</strain>
    </source>
</reference>
<comment type="caution">
    <text evidence="2">The sequence shown here is derived from an EMBL/GenBank/DDBJ whole genome shotgun (WGS) entry which is preliminary data.</text>
</comment>
<organism evidence="2 3">
    <name type="scientific">Natronosalvus hydrolyticus</name>
    <dbReference type="NCBI Taxonomy" id="2979988"/>
    <lineage>
        <taxon>Archaea</taxon>
        <taxon>Methanobacteriati</taxon>
        <taxon>Methanobacteriota</taxon>
        <taxon>Stenosarchaea group</taxon>
        <taxon>Halobacteria</taxon>
        <taxon>Halobacteriales</taxon>
        <taxon>Natrialbaceae</taxon>
        <taxon>Natronosalvus</taxon>
    </lineage>
</organism>
<dbReference type="AlphaFoldDB" id="A0AAP3E6M9"/>
<gene>
    <name evidence="2" type="ORF">OB919_08350</name>
</gene>
<evidence type="ECO:0000313" key="2">
    <source>
        <dbReference type="EMBL" id="MCU4751992.1"/>
    </source>
</evidence>
<evidence type="ECO:0000313" key="3">
    <source>
        <dbReference type="Proteomes" id="UP001321047"/>
    </source>
</evidence>
<proteinExistence type="predicted"/>
<dbReference type="EMBL" id="JAOPJZ010000005">
    <property type="protein sequence ID" value="MCU4751992.1"/>
    <property type="molecule type" value="Genomic_DNA"/>
</dbReference>
<dbReference type="RefSeq" id="WP_342808341.1">
    <property type="nucleotide sequence ID" value="NZ_JAOPJZ010000005.1"/>
</dbReference>